<gene>
    <name evidence="6" type="ORF">NITLEN_30212</name>
</gene>
<protein>
    <recommendedName>
        <fullName evidence="8">Transcriptional regulator, Crp/Fnr family</fullName>
    </recommendedName>
</protein>
<dbReference type="SUPFAM" id="SSF51206">
    <property type="entry name" value="cAMP-binding domain-like"/>
    <property type="match status" value="1"/>
</dbReference>
<feature type="domain" description="HTH crp-type" evidence="5">
    <location>
        <begin position="139"/>
        <end position="214"/>
    </location>
</feature>
<dbReference type="InterPro" id="IPR018490">
    <property type="entry name" value="cNMP-bd_dom_sf"/>
</dbReference>
<name>A0A330L6E9_9BACT</name>
<keyword evidence="2" id="KW-0238">DNA-binding</keyword>
<proteinExistence type="predicted"/>
<evidence type="ECO:0000256" key="2">
    <source>
        <dbReference type="ARBA" id="ARBA00023125"/>
    </source>
</evidence>
<keyword evidence="1" id="KW-0805">Transcription regulation</keyword>
<organism evidence="6 7">
    <name type="scientific">Nitrospira lenta</name>
    <dbReference type="NCBI Taxonomy" id="1436998"/>
    <lineage>
        <taxon>Bacteria</taxon>
        <taxon>Pseudomonadati</taxon>
        <taxon>Nitrospirota</taxon>
        <taxon>Nitrospiria</taxon>
        <taxon>Nitrospirales</taxon>
        <taxon>Nitrospiraceae</taxon>
        <taxon>Nitrospira</taxon>
    </lineage>
</organism>
<accession>A0A330L6E9</accession>
<evidence type="ECO:0000256" key="3">
    <source>
        <dbReference type="ARBA" id="ARBA00023163"/>
    </source>
</evidence>
<dbReference type="GO" id="GO:0003700">
    <property type="term" value="F:DNA-binding transcription factor activity"/>
    <property type="evidence" value="ECO:0007669"/>
    <property type="project" value="TreeGrafter"/>
</dbReference>
<evidence type="ECO:0000313" key="6">
    <source>
        <dbReference type="EMBL" id="SPP65298.1"/>
    </source>
</evidence>
<dbReference type="RefSeq" id="WP_121989605.1">
    <property type="nucleotide sequence ID" value="NZ_OUNR01000016.1"/>
</dbReference>
<dbReference type="InterPro" id="IPR014710">
    <property type="entry name" value="RmlC-like_jellyroll"/>
</dbReference>
<evidence type="ECO:0000256" key="1">
    <source>
        <dbReference type="ARBA" id="ARBA00023015"/>
    </source>
</evidence>
<dbReference type="GO" id="GO:0003677">
    <property type="term" value="F:DNA binding"/>
    <property type="evidence" value="ECO:0007669"/>
    <property type="project" value="UniProtKB-KW"/>
</dbReference>
<keyword evidence="3" id="KW-0804">Transcription</keyword>
<dbReference type="InterPro" id="IPR050397">
    <property type="entry name" value="Env_Response_Regulators"/>
</dbReference>
<dbReference type="InterPro" id="IPR000595">
    <property type="entry name" value="cNMP-bd_dom"/>
</dbReference>
<dbReference type="InterPro" id="IPR036390">
    <property type="entry name" value="WH_DNA-bd_sf"/>
</dbReference>
<dbReference type="PROSITE" id="PS50042">
    <property type="entry name" value="CNMP_BINDING_3"/>
    <property type="match status" value="1"/>
</dbReference>
<dbReference type="PANTHER" id="PTHR24567:SF74">
    <property type="entry name" value="HTH-TYPE TRANSCRIPTIONAL REGULATOR ARCR"/>
    <property type="match status" value="1"/>
</dbReference>
<dbReference type="OrthoDB" id="8969464at2"/>
<dbReference type="AlphaFoldDB" id="A0A330L6E9"/>
<dbReference type="Gene3D" id="2.60.120.10">
    <property type="entry name" value="Jelly Rolls"/>
    <property type="match status" value="1"/>
</dbReference>
<reference evidence="7" key="1">
    <citation type="submission" date="2018-04" db="EMBL/GenBank/DDBJ databases">
        <authorList>
            <person name="Lucker S."/>
            <person name="Sakoula D."/>
        </authorList>
    </citation>
    <scope>NUCLEOTIDE SEQUENCE [LARGE SCALE GENOMIC DNA]</scope>
</reference>
<evidence type="ECO:0008006" key="8">
    <source>
        <dbReference type="Google" id="ProtNLM"/>
    </source>
</evidence>
<evidence type="ECO:0000313" key="7">
    <source>
        <dbReference type="Proteomes" id="UP000248168"/>
    </source>
</evidence>
<dbReference type="Proteomes" id="UP000248168">
    <property type="component" value="Unassembled WGS sequence"/>
</dbReference>
<dbReference type="Pfam" id="PF13545">
    <property type="entry name" value="HTH_Crp_2"/>
    <property type="match status" value="1"/>
</dbReference>
<dbReference type="GO" id="GO:0005829">
    <property type="term" value="C:cytosol"/>
    <property type="evidence" value="ECO:0007669"/>
    <property type="project" value="TreeGrafter"/>
</dbReference>
<sequence>MNHADDLQSRFLASLRNLHPVSTQALSHGKVLYATYVPGKTYIVQSGYVRLMAIGENGDQFTRMLLGRGSIFGDLPFTPPLSMKEESAVTSGATSILECQRHTIEAVVHRDEVLCKILLEVYSRQLGLMDRRVQWQFAAPLRRRVAMILLDLMEFGRAPCPHHDGFLVDIRMTHEELSELVGAARPNVTAILNEFRDEGLLRYTRTYLCVRSLSALGQIVQSHEVR</sequence>
<dbReference type="InterPro" id="IPR012318">
    <property type="entry name" value="HTH_CRP"/>
</dbReference>
<dbReference type="InParanoid" id="A0A330L6E9"/>
<feature type="domain" description="Cyclic nucleotide-binding" evidence="4">
    <location>
        <begin position="42"/>
        <end position="125"/>
    </location>
</feature>
<dbReference type="SMART" id="SM00419">
    <property type="entry name" value="HTH_CRP"/>
    <property type="match status" value="1"/>
</dbReference>
<dbReference type="SUPFAM" id="SSF46785">
    <property type="entry name" value="Winged helix' DNA-binding domain"/>
    <property type="match status" value="1"/>
</dbReference>
<keyword evidence="7" id="KW-1185">Reference proteome</keyword>
<dbReference type="EMBL" id="OUNR01000016">
    <property type="protein sequence ID" value="SPP65298.1"/>
    <property type="molecule type" value="Genomic_DNA"/>
</dbReference>
<evidence type="ECO:0000259" key="4">
    <source>
        <dbReference type="PROSITE" id="PS50042"/>
    </source>
</evidence>
<dbReference type="PANTHER" id="PTHR24567">
    <property type="entry name" value="CRP FAMILY TRANSCRIPTIONAL REGULATORY PROTEIN"/>
    <property type="match status" value="1"/>
</dbReference>
<evidence type="ECO:0000259" key="5">
    <source>
        <dbReference type="PROSITE" id="PS51063"/>
    </source>
</evidence>
<dbReference type="PROSITE" id="PS51063">
    <property type="entry name" value="HTH_CRP_2"/>
    <property type="match status" value="1"/>
</dbReference>